<dbReference type="InterPro" id="IPR020846">
    <property type="entry name" value="MFS_dom"/>
</dbReference>
<dbReference type="Pfam" id="PF07690">
    <property type="entry name" value="MFS_1"/>
    <property type="match status" value="1"/>
</dbReference>
<evidence type="ECO:0000313" key="9">
    <source>
        <dbReference type="EMBL" id="CAF9903015.1"/>
    </source>
</evidence>
<feature type="domain" description="Major facilitator superfamily (MFS) profile" evidence="8">
    <location>
        <begin position="22"/>
        <end position="468"/>
    </location>
</feature>
<keyword evidence="5 7" id="KW-0472">Membrane</keyword>
<dbReference type="InterPro" id="IPR011701">
    <property type="entry name" value="MFS"/>
</dbReference>
<dbReference type="Gene3D" id="1.20.1250.20">
    <property type="entry name" value="MFS general substrate transporter like domains"/>
    <property type="match status" value="2"/>
</dbReference>
<evidence type="ECO:0000256" key="2">
    <source>
        <dbReference type="ARBA" id="ARBA00022448"/>
    </source>
</evidence>
<evidence type="ECO:0000256" key="6">
    <source>
        <dbReference type="SAM" id="MobiDB-lite"/>
    </source>
</evidence>
<evidence type="ECO:0000256" key="1">
    <source>
        <dbReference type="ARBA" id="ARBA00004141"/>
    </source>
</evidence>
<dbReference type="CDD" id="cd17325">
    <property type="entry name" value="MFS_MdtG_SLC18_like"/>
    <property type="match status" value="1"/>
</dbReference>
<protein>
    <recommendedName>
        <fullName evidence="8">Major facilitator superfamily (MFS) profile domain-containing protein</fullName>
    </recommendedName>
</protein>
<feature type="transmembrane region" description="Helical" evidence="7">
    <location>
        <begin position="59"/>
        <end position="81"/>
    </location>
</feature>
<evidence type="ECO:0000256" key="4">
    <source>
        <dbReference type="ARBA" id="ARBA00022989"/>
    </source>
</evidence>
<dbReference type="InterPro" id="IPR036259">
    <property type="entry name" value="MFS_trans_sf"/>
</dbReference>
<dbReference type="OrthoDB" id="5086884at2759"/>
<dbReference type="EMBL" id="CAJPDS010000001">
    <property type="protein sequence ID" value="CAF9903015.1"/>
    <property type="molecule type" value="Genomic_DNA"/>
</dbReference>
<dbReference type="InterPro" id="IPR050930">
    <property type="entry name" value="MFS_Vesicular_Transporter"/>
</dbReference>
<evidence type="ECO:0000313" key="10">
    <source>
        <dbReference type="Proteomes" id="UP000664521"/>
    </source>
</evidence>
<name>A0A8H3ECC0_9LECA</name>
<evidence type="ECO:0000256" key="5">
    <source>
        <dbReference type="ARBA" id="ARBA00023136"/>
    </source>
</evidence>
<dbReference type="PANTHER" id="PTHR23506">
    <property type="entry name" value="GH10249P"/>
    <property type="match status" value="1"/>
</dbReference>
<feature type="transmembrane region" description="Helical" evidence="7">
    <location>
        <begin position="368"/>
        <end position="388"/>
    </location>
</feature>
<comment type="caution">
    <text evidence="9">The sequence shown here is derived from an EMBL/GenBank/DDBJ whole genome shotgun (WGS) entry which is preliminary data.</text>
</comment>
<evidence type="ECO:0000256" key="3">
    <source>
        <dbReference type="ARBA" id="ARBA00022692"/>
    </source>
</evidence>
<feature type="compositionally biased region" description="Polar residues" evidence="6">
    <location>
        <begin position="213"/>
        <end position="223"/>
    </location>
</feature>
<feature type="transmembrane region" description="Helical" evidence="7">
    <location>
        <begin position="181"/>
        <end position="201"/>
    </location>
</feature>
<feature type="transmembrane region" description="Helical" evidence="7">
    <location>
        <begin position="412"/>
        <end position="433"/>
    </location>
</feature>
<dbReference type="SUPFAM" id="SSF103473">
    <property type="entry name" value="MFS general substrate transporter"/>
    <property type="match status" value="1"/>
</dbReference>
<feature type="transmembrane region" description="Helical" evidence="7">
    <location>
        <begin position="309"/>
        <end position="327"/>
    </location>
</feature>
<dbReference type="PROSITE" id="PS50850">
    <property type="entry name" value="MFS"/>
    <property type="match status" value="1"/>
</dbReference>
<organism evidence="9 10">
    <name type="scientific">Heterodermia speciosa</name>
    <dbReference type="NCBI Taxonomy" id="116794"/>
    <lineage>
        <taxon>Eukaryota</taxon>
        <taxon>Fungi</taxon>
        <taxon>Dikarya</taxon>
        <taxon>Ascomycota</taxon>
        <taxon>Pezizomycotina</taxon>
        <taxon>Lecanoromycetes</taxon>
        <taxon>OSLEUM clade</taxon>
        <taxon>Lecanoromycetidae</taxon>
        <taxon>Caliciales</taxon>
        <taxon>Physciaceae</taxon>
        <taxon>Heterodermia</taxon>
    </lineage>
</organism>
<evidence type="ECO:0000259" key="8">
    <source>
        <dbReference type="PROSITE" id="PS50850"/>
    </source>
</evidence>
<reference evidence="9" key="1">
    <citation type="submission" date="2021-03" db="EMBL/GenBank/DDBJ databases">
        <authorList>
            <person name="Tagirdzhanova G."/>
        </authorList>
    </citation>
    <scope>NUCLEOTIDE SEQUENCE</scope>
</reference>
<proteinExistence type="predicted"/>
<comment type="subcellular location">
    <subcellularLocation>
        <location evidence="1">Membrane</location>
        <topology evidence="1">Multi-pass membrane protein</topology>
    </subcellularLocation>
</comment>
<keyword evidence="3 7" id="KW-0812">Transmembrane</keyword>
<feature type="transmembrane region" description="Helical" evidence="7">
    <location>
        <begin position="445"/>
        <end position="464"/>
    </location>
</feature>
<dbReference type="PANTHER" id="PTHR23506:SF37">
    <property type="entry name" value="MAJOR FACILITATOR SUPERFAMILY (MFS) PROFILE DOMAIN-CONTAINING PROTEIN"/>
    <property type="match status" value="1"/>
</dbReference>
<dbReference type="AlphaFoldDB" id="A0A8H3ECC0"/>
<feature type="transmembrane region" description="Helical" evidence="7">
    <location>
        <begin position="153"/>
        <end position="175"/>
    </location>
</feature>
<feature type="region of interest" description="Disordered" evidence="6">
    <location>
        <begin position="211"/>
        <end position="254"/>
    </location>
</feature>
<keyword evidence="10" id="KW-1185">Reference proteome</keyword>
<dbReference type="Proteomes" id="UP000664521">
    <property type="component" value="Unassembled WGS sequence"/>
</dbReference>
<sequence>MSSNGSKSPPWGLRWRSSTLFITATVGIGLFTDLFLYGLVVPILPFILQDRVSLPHSQIQSHVSALLAAYAAASVLFSIPAGVIADRTSSRQLPFLVGLVALLAATLMLVLGQSVPVLVLARVFQGISAAVVWTIGLALILDTVGPEDLGKTIGSIFGFISIGELAAPVLGGVVYKQSGYPGVFGLGFAILALDFIMRLFLIEKKTAAKYTDTKPNNSNQEPQPNDPDDEEATESSPLLTQKEDELKPYTIPPSQPKPIRAFPLLYCLSNPRLLTAFLLAFVQATLLSTFDATVPTLAESLFGFDSLKAGLLFIALVLPYLLLGPLAGWTVDRYGTKPAAVLGFGYLVPVLILLRLASPGGTQEVIKYCALLALNGVGLAIIGSPSIVEASSVVQRYDKANPGFFGANGPYAQLYGVNSLVFSLGLTLGPLVSGGLKDRIGYGNMNIVIAALCAVTAVLSFVFVGGSPRLLGG</sequence>
<feature type="transmembrane region" description="Helical" evidence="7">
    <location>
        <begin position="339"/>
        <end position="356"/>
    </location>
</feature>
<dbReference type="GO" id="GO:0022857">
    <property type="term" value="F:transmembrane transporter activity"/>
    <property type="evidence" value="ECO:0007669"/>
    <property type="project" value="InterPro"/>
</dbReference>
<feature type="transmembrane region" description="Helical" evidence="7">
    <location>
        <begin position="20"/>
        <end position="47"/>
    </location>
</feature>
<evidence type="ECO:0000256" key="7">
    <source>
        <dbReference type="SAM" id="Phobius"/>
    </source>
</evidence>
<feature type="transmembrane region" description="Helical" evidence="7">
    <location>
        <begin position="93"/>
        <end position="111"/>
    </location>
</feature>
<gene>
    <name evidence="9" type="ORF">HETSPECPRED_000088</name>
</gene>
<keyword evidence="4 7" id="KW-1133">Transmembrane helix</keyword>
<dbReference type="GO" id="GO:0016020">
    <property type="term" value="C:membrane"/>
    <property type="evidence" value="ECO:0007669"/>
    <property type="project" value="UniProtKB-SubCell"/>
</dbReference>
<feature type="transmembrane region" description="Helical" evidence="7">
    <location>
        <begin position="123"/>
        <end position="141"/>
    </location>
</feature>
<accession>A0A8H3ECC0</accession>
<keyword evidence="2" id="KW-0813">Transport</keyword>